<keyword evidence="4 9" id="KW-0418">Kinase</keyword>
<keyword evidence="2 9" id="KW-0808">Transferase</keyword>
<organism evidence="9 10">
    <name type="scientific">Metamycoplasma alkalescens</name>
    <dbReference type="NCBI Taxonomy" id="45363"/>
    <lineage>
        <taxon>Bacteria</taxon>
        <taxon>Bacillati</taxon>
        <taxon>Mycoplasmatota</taxon>
        <taxon>Mycoplasmoidales</taxon>
        <taxon>Metamycoplasmataceae</taxon>
        <taxon>Metamycoplasma</taxon>
    </lineage>
</organism>
<sequence>MNNQDISFEIRKDDVSLAASAIARFNSIRLKVNEYIQKFGKENKGIIVEGRDATYRILPDAEVKFFLW</sequence>
<comment type="catalytic activity">
    <reaction evidence="6">
        <text>dCMP + ATP = dCDP + ADP</text>
        <dbReference type="Rhea" id="RHEA:25094"/>
        <dbReference type="ChEBI" id="CHEBI:30616"/>
        <dbReference type="ChEBI" id="CHEBI:57566"/>
        <dbReference type="ChEBI" id="CHEBI:58593"/>
        <dbReference type="ChEBI" id="CHEBI:456216"/>
        <dbReference type="EC" id="2.7.4.25"/>
    </reaction>
</comment>
<dbReference type="STRING" id="1188234.MALK_0710"/>
<evidence type="ECO:0000256" key="6">
    <source>
        <dbReference type="ARBA" id="ARBA00047615"/>
    </source>
</evidence>
<dbReference type="InterPro" id="IPR011994">
    <property type="entry name" value="Cytidylate_kinase_dom"/>
</dbReference>
<evidence type="ECO:0000259" key="8">
    <source>
        <dbReference type="Pfam" id="PF02224"/>
    </source>
</evidence>
<gene>
    <name evidence="9" type="primary">cmk_1</name>
    <name evidence="9" type="ORF">NCTC10135_00517</name>
</gene>
<keyword evidence="3" id="KW-0547">Nucleotide-binding</keyword>
<dbReference type="GO" id="GO:0036430">
    <property type="term" value="F:CMP kinase activity"/>
    <property type="evidence" value="ECO:0007669"/>
    <property type="project" value="RHEA"/>
</dbReference>
<name>A0A3B0P0V0_9BACT</name>
<proteinExistence type="predicted"/>
<keyword evidence="5" id="KW-0067">ATP-binding</keyword>
<evidence type="ECO:0000313" key="10">
    <source>
        <dbReference type="Proteomes" id="UP000259864"/>
    </source>
</evidence>
<evidence type="ECO:0000256" key="7">
    <source>
        <dbReference type="ARBA" id="ARBA00048478"/>
    </source>
</evidence>
<accession>A0A3B0P0V0</accession>
<dbReference type="EMBL" id="LS991949">
    <property type="protein sequence ID" value="SYV90010.1"/>
    <property type="molecule type" value="Genomic_DNA"/>
</dbReference>
<protein>
    <recommendedName>
        <fullName evidence="1">(d)CMP kinase</fullName>
        <ecNumber evidence="1">2.7.4.25</ecNumber>
    </recommendedName>
</protein>
<comment type="catalytic activity">
    <reaction evidence="7">
        <text>CMP + ATP = CDP + ADP</text>
        <dbReference type="Rhea" id="RHEA:11600"/>
        <dbReference type="ChEBI" id="CHEBI:30616"/>
        <dbReference type="ChEBI" id="CHEBI:58069"/>
        <dbReference type="ChEBI" id="CHEBI:60377"/>
        <dbReference type="ChEBI" id="CHEBI:456216"/>
        <dbReference type="EC" id="2.7.4.25"/>
    </reaction>
</comment>
<dbReference type="InterPro" id="IPR027417">
    <property type="entry name" value="P-loop_NTPase"/>
</dbReference>
<evidence type="ECO:0000256" key="3">
    <source>
        <dbReference type="ARBA" id="ARBA00022741"/>
    </source>
</evidence>
<dbReference type="GO" id="GO:0005524">
    <property type="term" value="F:ATP binding"/>
    <property type="evidence" value="ECO:0007669"/>
    <property type="project" value="UniProtKB-KW"/>
</dbReference>
<evidence type="ECO:0000313" key="9">
    <source>
        <dbReference type="EMBL" id="SYV90010.1"/>
    </source>
</evidence>
<evidence type="ECO:0000256" key="4">
    <source>
        <dbReference type="ARBA" id="ARBA00022777"/>
    </source>
</evidence>
<feature type="non-terminal residue" evidence="9">
    <location>
        <position position="68"/>
    </location>
</feature>
<feature type="domain" description="Cytidylate kinase" evidence="8">
    <location>
        <begin position="1"/>
        <end position="67"/>
    </location>
</feature>
<dbReference type="GO" id="GO:0036431">
    <property type="term" value="F:dCMP kinase activity"/>
    <property type="evidence" value="ECO:0007669"/>
    <property type="project" value="InterPro"/>
</dbReference>
<dbReference type="AlphaFoldDB" id="A0A3B0P0V0"/>
<dbReference type="Proteomes" id="UP000259864">
    <property type="component" value="Chromosome 1"/>
</dbReference>
<dbReference type="KEGG" id="mala:NCTC10135_00517"/>
<reference evidence="10" key="1">
    <citation type="submission" date="2018-06" db="EMBL/GenBank/DDBJ databases">
        <authorList>
            <consortium name="Pathogen Informatics"/>
        </authorList>
    </citation>
    <scope>NUCLEOTIDE SEQUENCE [LARGE SCALE GENOMIC DNA]</scope>
    <source>
        <strain evidence="10">NCTC10135</strain>
    </source>
</reference>
<evidence type="ECO:0000256" key="2">
    <source>
        <dbReference type="ARBA" id="ARBA00022679"/>
    </source>
</evidence>
<evidence type="ECO:0000256" key="5">
    <source>
        <dbReference type="ARBA" id="ARBA00022840"/>
    </source>
</evidence>
<dbReference type="Pfam" id="PF02224">
    <property type="entry name" value="Cytidylate_kin"/>
    <property type="match status" value="1"/>
</dbReference>
<evidence type="ECO:0000256" key="1">
    <source>
        <dbReference type="ARBA" id="ARBA00012906"/>
    </source>
</evidence>
<dbReference type="EC" id="2.7.4.25" evidence="1"/>
<dbReference type="Gene3D" id="3.40.50.300">
    <property type="entry name" value="P-loop containing nucleotide triphosphate hydrolases"/>
    <property type="match status" value="1"/>
</dbReference>